<dbReference type="NCBIfam" id="TIGR02937">
    <property type="entry name" value="sigma70-ECF"/>
    <property type="match status" value="1"/>
</dbReference>
<evidence type="ECO:0000259" key="4">
    <source>
        <dbReference type="Pfam" id="PF07638"/>
    </source>
</evidence>
<dbReference type="InterPro" id="IPR036388">
    <property type="entry name" value="WH-like_DNA-bd_sf"/>
</dbReference>
<proteinExistence type="predicted"/>
<accession>A0ABY3X8H3</accession>
<dbReference type="Pfam" id="PF07638">
    <property type="entry name" value="Sigma70_ECF"/>
    <property type="match status" value="1"/>
</dbReference>
<name>A0ABY3X8H3_9GAMM</name>
<dbReference type="InterPro" id="IPR039425">
    <property type="entry name" value="RNA_pol_sigma-70-like"/>
</dbReference>
<organism evidence="5 6">
    <name type="scientific">Lysobacter gummosus</name>
    <dbReference type="NCBI Taxonomy" id="262324"/>
    <lineage>
        <taxon>Bacteria</taxon>
        <taxon>Pseudomonadati</taxon>
        <taxon>Pseudomonadota</taxon>
        <taxon>Gammaproteobacteria</taxon>
        <taxon>Lysobacterales</taxon>
        <taxon>Lysobacteraceae</taxon>
        <taxon>Lysobacter</taxon>
    </lineage>
</organism>
<reference evidence="5 6" key="1">
    <citation type="submission" date="2022-03" db="EMBL/GenBank/DDBJ databases">
        <title>Complete genome sequence of Lysobacter capsici VKM B-2533 and Lysobacter gummosus 10.1.1, promising sources of lytic agents.</title>
        <authorList>
            <person name="Tarlachkov S.V."/>
            <person name="Kudryakova I.V."/>
            <person name="Afoshin A.S."/>
            <person name="Leontyevskaya E.A."/>
            <person name="Leontyevskaya N.V."/>
        </authorList>
    </citation>
    <scope>NUCLEOTIDE SEQUENCE [LARGE SCALE GENOMIC DNA]</scope>
    <source>
        <strain evidence="5 6">10.1.1</strain>
    </source>
</reference>
<dbReference type="InterPro" id="IPR013324">
    <property type="entry name" value="RNA_pol_sigma_r3/r4-like"/>
</dbReference>
<dbReference type="InterPro" id="IPR014284">
    <property type="entry name" value="RNA_pol_sigma-70_dom"/>
</dbReference>
<sequence>MSEQDHSGQPSTPQSVDTGVLALSDAALESITELIVDAQKGRPGAWDQVYSALYRELHRLARMQIRQHWKGAERSPTSLINRTWLRLSQATLNINDRTHLISLLVHAMRYALVDETRRLLAEKRGVGFEAVMLEEDDIGLAYDARLEHLLAVDQALNRLSEAEPRLGLLVELRYFGGMTDEEVAQALGVTDRTVRRDWRRARAFLSSSLGDRGSAELGS</sequence>
<dbReference type="Gene3D" id="1.10.10.10">
    <property type="entry name" value="Winged helix-like DNA-binding domain superfamily/Winged helix DNA-binding domain"/>
    <property type="match status" value="1"/>
</dbReference>
<dbReference type="NCBIfam" id="TIGR02999">
    <property type="entry name" value="Sig-70_X6"/>
    <property type="match status" value="1"/>
</dbReference>
<feature type="domain" description="RNA polymerase sigma-70 ECF-like HTH" evidence="4">
    <location>
        <begin position="29"/>
        <end position="208"/>
    </location>
</feature>
<evidence type="ECO:0000256" key="3">
    <source>
        <dbReference type="ARBA" id="ARBA00023163"/>
    </source>
</evidence>
<dbReference type="InterPro" id="IPR011517">
    <property type="entry name" value="RNA_pol_sigma70_ECF-like"/>
</dbReference>
<keyword evidence="6" id="KW-1185">Reference proteome</keyword>
<dbReference type="InterPro" id="IPR053812">
    <property type="entry name" value="HTH_Sigma70_ECF-like"/>
</dbReference>
<dbReference type="SUPFAM" id="SSF88659">
    <property type="entry name" value="Sigma3 and sigma4 domains of RNA polymerase sigma factors"/>
    <property type="match status" value="1"/>
</dbReference>
<keyword evidence="3" id="KW-0804">Transcription</keyword>
<dbReference type="PANTHER" id="PTHR43133">
    <property type="entry name" value="RNA POLYMERASE ECF-TYPE SIGMA FACTO"/>
    <property type="match status" value="1"/>
</dbReference>
<keyword evidence="2" id="KW-0731">Sigma factor</keyword>
<evidence type="ECO:0000313" key="6">
    <source>
        <dbReference type="Proteomes" id="UP000829194"/>
    </source>
</evidence>
<keyword evidence="1" id="KW-0805">Transcription regulation</keyword>
<dbReference type="PANTHER" id="PTHR43133:SF39">
    <property type="entry name" value="SIMILAR TO RNA POLYMERASE SIGMA-E FACTOR"/>
    <property type="match status" value="1"/>
</dbReference>
<evidence type="ECO:0000256" key="2">
    <source>
        <dbReference type="ARBA" id="ARBA00023082"/>
    </source>
</evidence>
<dbReference type="EMBL" id="CP093547">
    <property type="protein sequence ID" value="UNP27731.1"/>
    <property type="molecule type" value="Genomic_DNA"/>
</dbReference>
<evidence type="ECO:0000256" key="1">
    <source>
        <dbReference type="ARBA" id="ARBA00023015"/>
    </source>
</evidence>
<dbReference type="RefSeq" id="WP_057943420.1">
    <property type="nucleotide sequence ID" value="NZ_CP011131.1"/>
</dbReference>
<dbReference type="Proteomes" id="UP000829194">
    <property type="component" value="Chromosome"/>
</dbReference>
<protein>
    <submittedName>
        <fullName evidence="5">ECF-type sigma factor</fullName>
    </submittedName>
</protein>
<gene>
    <name evidence="5" type="ORF">MOV92_14515</name>
</gene>
<evidence type="ECO:0000313" key="5">
    <source>
        <dbReference type="EMBL" id="UNP27731.1"/>
    </source>
</evidence>